<dbReference type="PANTHER" id="PTHR12197:SF251">
    <property type="entry name" value="EG:BACR7C10.4 PROTEIN"/>
    <property type="match status" value="1"/>
</dbReference>
<dbReference type="GO" id="GO:0005634">
    <property type="term" value="C:nucleus"/>
    <property type="evidence" value="ECO:0007669"/>
    <property type="project" value="TreeGrafter"/>
</dbReference>
<dbReference type="SUPFAM" id="SSF144232">
    <property type="entry name" value="HIT/MYND zinc finger-like"/>
    <property type="match status" value="1"/>
</dbReference>
<dbReference type="InParanoid" id="A0A1V9XNU7"/>
<evidence type="ECO:0000256" key="1">
    <source>
        <dbReference type="ARBA" id="ARBA00022723"/>
    </source>
</evidence>
<gene>
    <name evidence="6" type="ORF">BIW11_08667</name>
</gene>
<dbReference type="InterPro" id="IPR002893">
    <property type="entry name" value="Znf_MYND"/>
</dbReference>
<organism evidence="6 7">
    <name type="scientific">Tropilaelaps mercedesae</name>
    <dbReference type="NCBI Taxonomy" id="418985"/>
    <lineage>
        <taxon>Eukaryota</taxon>
        <taxon>Metazoa</taxon>
        <taxon>Ecdysozoa</taxon>
        <taxon>Arthropoda</taxon>
        <taxon>Chelicerata</taxon>
        <taxon>Arachnida</taxon>
        <taxon>Acari</taxon>
        <taxon>Parasitiformes</taxon>
        <taxon>Mesostigmata</taxon>
        <taxon>Gamasina</taxon>
        <taxon>Dermanyssoidea</taxon>
        <taxon>Laelapidae</taxon>
        <taxon>Tropilaelaps</taxon>
    </lineage>
</organism>
<comment type="caution">
    <text evidence="6">The sequence shown here is derived from an EMBL/GenBank/DDBJ whole genome shotgun (WGS) entry which is preliminary data.</text>
</comment>
<evidence type="ECO:0000313" key="6">
    <source>
        <dbReference type="EMBL" id="OQR75062.1"/>
    </source>
</evidence>
<dbReference type="InterPro" id="IPR050869">
    <property type="entry name" value="H3K4_H4K5_MeTrfase"/>
</dbReference>
<protein>
    <submittedName>
        <fullName evidence="6">SET and MYND domain-containing protein 1-like</fullName>
    </submittedName>
</protein>
<dbReference type="PROSITE" id="PS50865">
    <property type="entry name" value="ZF_MYND_2"/>
    <property type="match status" value="1"/>
</dbReference>
<accession>A0A1V9XNU7</accession>
<dbReference type="Pfam" id="PF01753">
    <property type="entry name" value="zf-MYND"/>
    <property type="match status" value="1"/>
</dbReference>
<dbReference type="InterPro" id="IPR046341">
    <property type="entry name" value="SET_dom_sf"/>
</dbReference>
<keyword evidence="2 4" id="KW-0863">Zinc-finger</keyword>
<evidence type="ECO:0000256" key="2">
    <source>
        <dbReference type="ARBA" id="ARBA00022771"/>
    </source>
</evidence>
<dbReference type="SUPFAM" id="SSF82199">
    <property type="entry name" value="SET domain"/>
    <property type="match status" value="1"/>
</dbReference>
<dbReference type="OrthoDB" id="6490747at2759"/>
<keyword evidence="3" id="KW-0862">Zinc</keyword>
<dbReference type="PANTHER" id="PTHR12197">
    <property type="entry name" value="HISTONE-LYSINE N-METHYLTRANSFERASE SMYD"/>
    <property type="match status" value="1"/>
</dbReference>
<evidence type="ECO:0000256" key="4">
    <source>
        <dbReference type="PROSITE-ProRule" id="PRU00134"/>
    </source>
</evidence>
<name>A0A1V9XNU7_9ACAR</name>
<reference evidence="6 7" key="1">
    <citation type="journal article" date="2017" name="Gigascience">
        <title>Draft genome of the honey bee ectoparasitic mite, Tropilaelaps mercedesae, is shaped by the parasitic life history.</title>
        <authorList>
            <person name="Dong X."/>
            <person name="Armstrong S.D."/>
            <person name="Xia D."/>
            <person name="Makepeace B.L."/>
            <person name="Darby A.C."/>
            <person name="Kadowaki T."/>
        </authorList>
    </citation>
    <scope>NUCLEOTIDE SEQUENCE [LARGE SCALE GENOMIC DNA]</scope>
    <source>
        <strain evidence="6">Wuxi-XJTLU</strain>
    </source>
</reference>
<dbReference type="AlphaFoldDB" id="A0A1V9XNU7"/>
<sequence>MLSKWIGSRTSNGEPNLPLRFSAGEIMIEDDPYSVVIDTDLYGVVCSYCIKKSSASRCSRCSWITYCSKDCKRKDKLYHDLECKVLQSCAKEDELPDQETRLVIRALDRLIRERREKRESVGDYFGCRRTIRDLVGHLDHLGKDERRQAEIRAQRIFDYVKNCIDTSLDEVLSVLQRCRINCHSLVDHNSPQYFSRGRAVYLGVSKMNHGCGPTDYVQMFDGRKYTLRALCDIQVYDPLAMTVHYIPPTLPLATRQTRLLNNYYFICNCAKCVWQSRHPEPVLAAAELVARIEQTFEVSHDYEEWLIIGKDYLEEMKDLPDSNFYVYWLLIQLQWTCAELGRYAESIEYGTRAMDGAESVLSLEPILFSICESMVKLGWNKRQSNSHQRFLDAIKTAKDLYVITHGGDHKIVRSLDVMRKGGSWWRKIFRHRDISKYITESLGKENVEESAAETK</sequence>
<feature type="domain" description="MYND-type" evidence="5">
    <location>
        <begin position="46"/>
        <end position="83"/>
    </location>
</feature>
<dbReference type="GO" id="GO:0008270">
    <property type="term" value="F:zinc ion binding"/>
    <property type="evidence" value="ECO:0007669"/>
    <property type="project" value="UniProtKB-KW"/>
</dbReference>
<dbReference type="PROSITE" id="PS01360">
    <property type="entry name" value="ZF_MYND_1"/>
    <property type="match status" value="1"/>
</dbReference>
<dbReference type="Gene3D" id="1.10.220.160">
    <property type="match status" value="1"/>
</dbReference>
<evidence type="ECO:0000313" key="7">
    <source>
        <dbReference type="Proteomes" id="UP000192247"/>
    </source>
</evidence>
<evidence type="ECO:0000256" key="3">
    <source>
        <dbReference type="ARBA" id="ARBA00022833"/>
    </source>
</evidence>
<dbReference type="Proteomes" id="UP000192247">
    <property type="component" value="Unassembled WGS sequence"/>
</dbReference>
<evidence type="ECO:0000259" key="5">
    <source>
        <dbReference type="PROSITE" id="PS50865"/>
    </source>
</evidence>
<keyword evidence="1" id="KW-0479">Metal-binding</keyword>
<dbReference type="Gene3D" id="6.10.140.2220">
    <property type="match status" value="1"/>
</dbReference>
<dbReference type="Gene3D" id="2.170.270.10">
    <property type="entry name" value="SET domain"/>
    <property type="match status" value="1"/>
</dbReference>
<proteinExistence type="predicted"/>
<dbReference type="EMBL" id="MNPL01006929">
    <property type="protein sequence ID" value="OQR75062.1"/>
    <property type="molecule type" value="Genomic_DNA"/>
</dbReference>
<keyword evidence="7" id="KW-1185">Reference proteome</keyword>
<dbReference type="STRING" id="418985.A0A1V9XNU7"/>